<protein>
    <recommendedName>
        <fullName evidence="4">Amidohydrolase-related domain-containing protein</fullName>
    </recommendedName>
</protein>
<feature type="chain" id="PRO_5037288006" description="Amidohydrolase-related domain-containing protein" evidence="1">
    <location>
        <begin position="27"/>
        <end position="305"/>
    </location>
</feature>
<comment type="caution">
    <text evidence="2">The sequence shown here is derived from an EMBL/GenBank/DDBJ whole genome shotgun (WGS) entry which is preliminary data.</text>
</comment>
<evidence type="ECO:0008006" key="4">
    <source>
        <dbReference type="Google" id="ProtNLM"/>
    </source>
</evidence>
<proteinExistence type="predicted"/>
<dbReference type="RefSeq" id="WP_215242016.1">
    <property type="nucleotide sequence ID" value="NZ_CAJRAF010000004.1"/>
</dbReference>
<feature type="signal peptide" evidence="1">
    <location>
        <begin position="1"/>
        <end position="26"/>
    </location>
</feature>
<dbReference type="SUPFAM" id="SSF51556">
    <property type="entry name" value="Metallo-dependent hydrolases"/>
    <property type="match status" value="1"/>
</dbReference>
<dbReference type="Gene3D" id="3.20.20.140">
    <property type="entry name" value="Metal-dependent hydrolases"/>
    <property type="match status" value="1"/>
</dbReference>
<accession>A0A916NNT4</accession>
<gene>
    <name evidence="2" type="ORF">DYBT9275_05661</name>
</gene>
<sequence>MMNRRDFWKNSIATSASLLVASKAAAFSEKAPLSAATPAFIDSYINLFDWPFRKLKYADTGKITAKLSKHSITEAWAGSFEGLLHKNIDAVNARLAEECKKTWPVKLIPIGTVNPNWPDWEEDLRRCHEQYKMPGIRIVPIYQLIDLQSPEFGRLLEMTTRMGMFIQVVGDVEDPRHHHAALKTKDVKFEPLLDAAKSIPGARIQLVHWNRKIPNPLLEKIMNETRITLDISRIEGAGELGRLMEGNSWYGPKNLKISSERFLFGSHAPYFPLESALYKLFESPLSEAQFNLITRGNAENFKRTQ</sequence>
<reference evidence="2" key="1">
    <citation type="submission" date="2021-04" db="EMBL/GenBank/DDBJ databases">
        <authorList>
            <person name="Rodrigo-Torres L."/>
            <person name="Arahal R. D."/>
            <person name="Lucena T."/>
        </authorList>
    </citation>
    <scope>NUCLEOTIDE SEQUENCE</scope>
    <source>
        <strain evidence="2">CECT 9275</strain>
    </source>
</reference>
<dbReference type="Proteomes" id="UP000680038">
    <property type="component" value="Unassembled WGS sequence"/>
</dbReference>
<dbReference type="InterPro" id="IPR032466">
    <property type="entry name" value="Metal_Hydrolase"/>
</dbReference>
<evidence type="ECO:0000256" key="1">
    <source>
        <dbReference type="SAM" id="SignalP"/>
    </source>
</evidence>
<dbReference type="EMBL" id="CAJRAF010000004">
    <property type="protein sequence ID" value="CAG5016905.1"/>
    <property type="molecule type" value="Genomic_DNA"/>
</dbReference>
<evidence type="ECO:0000313" key="2">
    <source>
        <dbReference type="EMBL" id="CAG5016905.1"/>
    </source>
</evidence>
<name>A0A916NNT4_9BACT</name>
<organism evidence="2 3">
    <name type="scientific">Dyadobacter helix</name>
    <dbReference type="NCBI Taxonomy" id="2822344"/>
    <lineage>
        <taxon>Bacteria</taxon>
        <taxon>Pseudomonadati</taxon>
        <taxon>Bacteroidota</taxon>
        <taxon>Cytophagia</taxon>
        <taxon>Cytophagales</taxon>
        <taxon>Spirosomataceae</taxon>
        <taxon>Dyadobacter</taxon>
    </lineage>
</organism>
<keyword evidence="1" id="KW-0732">Signal</keyword>
<keyword evidence="3" id="KW-1185">Reference proteome</keyword>
<evidence type="ECO:0000313" key="3">
    <source>
        <dbReference type="Proteomes" id="UP000680038"/>
    </source>
</evidence>
<dbReference type="AlphaFoldDB" id="A0A916NNT4"/>